<proteinExistence type="predicted"/>
<accession>A0A5J6Z584</accession>
<protein>
    <submittedName>
        <fullName evidence="1">Uncharacterized protein</fullName>
    </submittedName>
</protein>
<evidence type="ECO:0000313" key="2">
    <source>
        <dbReference type="Proteomes" id="UP000326711"/>
    </source>
</evidence>
<organism evidence="1 2">
    <name type="scientific">Corynebacterium urogenitale</name>
    <dbReference type="NCBI Taxonomy" id="2487892"/>
    <lineage>
        <taxon>Bacteria</taxon>
        <taxon>Bacillati</taxon>
        <taxon>Actinomycetota</taxon>
        <taxon>Actinomycetes</taxon>
        <taxon>Mycobacteriales</taxon>
        <taxon>Corynebacteriaceae</taxon>
        <taxon>Corynebacterium</taxon>
    </lineage>
</organism>
<keyword evidence="2" id="KW-1185">Reference proteome</keyword>
<reference evidence="2" key="1">
    <citation type="submission" date="2019-10" db="EMBL/GenBank/DDBJ databases">
        <title>Complete genome sequence of Corynebacterium urogenitalis DSM 108747, isolated from the genital tract of a cow.</title>
        <authorList>
            <person name="Ruckert C."/>
            <person name="Ballas P."/>
            <person name="Wagener K."/>
            <person name="Drillich M."/>
            <person name="Kaempfer P."/>
            <person name="Busse H.-J."/>
            <person name="Ehling-Schulz M."/>
        </authorList>
    </citation>
    <scope>NUCLEOTIDE SEQUENCE [LARGE SCALE GENOMIC DNA]</scope>
    <source>
        <strain evidence="2">LMM 1652</strain>
    </source>
</reference>
<dbReference type="KEGG" id="cuo:CUROG_00535"/>
<evidence type="ECO:0000313" key="1">
    <source>
        <dbReference type="EMBL" id="QFQ01511.1"/>
    </source>
</evidence>
<sequence>MDSLLNVDVLDVIGDAFSLVGSIDPVLEQWLTGTSTVKKIYSARPQ</sequence>
<gene>
    <name evidence="1" type="ORF">CUROG_00535</name>
</gene>
<name>A0A5J6Z584_9CORY</name>
<dbReference type="AlphaFoldDB" id="A0A5J6Z584"/>
<dbReference type="EMBL" id="CP045032">
    <property type="protein sequence ID" value="QFQ01511.1"/>
    <property type="molecule type" value="Genomic_DNA"/>
</dbReference>
<dbReference type="Proteomes" id="UP000326711">
    <property type="component" value="Chromosome"/>
</dbReference>